<dbReference type="Gene3D" id="1.10.3210.10">
    <property type="entry name" value="Hypothetical protein af1432"/>
    <property type="match status" value="1"/>
</dbReference>
<dbReference type="EMBL" id="SMBU01000010">
    <property type="protein sequence ID" value="TCU98677.1"/>
    <property type="molecule type" value="Genomic_DNA"/>
</dbReference>
<accession>A0A4R3V5R4</accession>
<keyword evidence="2" id="KW-1185">Reference proteome</keyword>
<dbReference type="SUPFAM" id="SSF109604">
    <property type="entry name" value="HD-domain/PDEase-like"/>
    <property type="match status" value="1"/>
</dbReference>
<name>A0A4R3V5R4_ROSSA</name>
<comment type="caution">
    <text evidence="1">The sequence shown here is derived from an EMBL/GenBank/DDBJ whole genome shotgun (WGS) entry which is preliminary data.</text>
</comment>
<reference evidence="1 2" key="1">
    <citation type="submission" date="2019-03" db="EMBL/GenBank/DDBJ databases">
        <title>Genomic Encyclopedia of Type Strains, Phase IV (KMG-IV): sequencing the most valuable type-strain genomes for metagenomic binning, comparative biology and taxonomic classification.</title>
        <authorList>
            <person name="Goeker M."/>
        </authorList>
    </citation>
    <scope>NUCLEOTIDE SEQUENCE [LARGE SCALE GENOMIC DNA]</scope>
    <source>
        <strain evidence="1 2">DSM 654</strain>
    </source>
</reference>
<evidence type="ECO:0000313" key="2">
    <source>
        <dbReference type="Proteomes" id="UP000295110"/>
    </source>
</evidence>
<evidence type="ECO:0000313" key="1">
    <source>
        <dbReference type="EMBL" id="TCU98677.1"/>
    </source>
</evidence>
<dbReference type="PANTHER" id="PTHR43155">
    <property type="entry name" value="CYCLIC DI-GMP PHOSPHODIESTERASE PA4108-RELATED"/>
    <property type="match status" value="1"/>
</dbReference>
<dbReference type="OrthoDB" id="9774747at2"/>
<dbReference type="Proteomes" id="UP000295110">
    <property type="component" value="Unassembled WGS sequence"/>
</dbReference>
<dbReference type="AlphaFoldDB" id="A0A4R3V5R4"/>
<dbReference type="PANTHER" id="PTHR43155:SF2">
    <property type="entry name" value="CYCLIC DI-GMP PHOSPHODIESTERASE PA4108"/>
    <property type="match status" value="1"/>
</dbReference>
<organism evidence="1 2">
    <name type="scientific">Roseateles saccharophilus</name>
    <name type="common">Pseudomonas saccharophila</name>
    <dbReference type="NCBI Taxonomy" id="304"/>
    <lineage>
        <taxon>Bacteria</taxon>
        <taxon>Pseudomonadati</taxon>
        <taxon>Pseudomonadota</taxon>
        <taxon>Betaproteobacteria</taxon>
        <taxon>Burkholderiales</taxon>
        <taxon>Sphaerotilaceae</taxon>
        <taxon>Roseateles</taxon>
    </lineage>
</organism>
<sequence length="377" mass="40487">MKLVPILQVGGHIKAGAALPFGVRDAEGKLLLAKGQIVPSEQMREALLNRGVFVDMDELRDASARGADGGVAAGEDFFGRWEGLQTRLSTLLRAPQEPLFLPRVKECAAQLIGWVERFTDQMLFVVVQHDHSRHEVYGLAHLLHTAAVCAVVSRRLGWAPERQRSLVGAALTMNLSIIDLQGRLASRGGKLQPPQRAAINRHPDEAVAWLRNAGLDDAEWLSAVAQHHEQPGGGGYPQGLAEPCETAQLLRLADIFLAKLASRGGRAGLPAPQAAKLLYTGSNGHPFAALLVKEFGMFPPGTLVKLASGETAVAVRRGASGSTPLVSAVMNRHGDPLGAPVRRDSAQAEYAITGLAAPQTLRVKLSPHQLFDRRYEA</sequence>
<proteinExistence type="predicted"/>
<dbReference type="Pfam" id="PF13487">
    <property type="entry name" value="HD_5"/>
    <property type="match status" value="1"/>
</dbReference>
<gene>
    <name evidence="1" type="ORF">EV671_1010126</name>
</gene>
<dbReference type="RefSeq" id="WP_132571366.1">
    <property type="nucleotide sequence ID" value="NZ_CBCSGL010000015.1"/>
</dbReference>
<protein>
    <submittedName>
        <fullName evidence="1">HD domain-containing protein</fullName>
    </submittedName>
</protein>